<evidence type="ECO:0008006" key="4">
    <source>
        <dbReference type="Google" id="ProtNLM"/>
    </source>
</evidence>
<dbReference type="KEGG" id="fbe:FF125_21225"/>
<evidence type="ECO:0000256" key="1">
    <source>
        <dbReference type="SAM" id="SignalP"/>
    </source>
</evidence>
<evidence type="ECO:0000313" key="2">
    <source>
        <dbReference type="EMBL" id="QCX40841.1"/>
    </source>
</evidence>
<dbReference type="RefSeq" id="WP_138952134.1">
    <property type="nucleotide sequence ID" value="NZ_CP040749.1"/>
</dbReference>
<dbReference type="InterPro" id="IPR019734">
    <property type="entry name" value="TPR_rpt"/>
</dbReference>
<dbReference type="Gene3D" id="1.25.40.10">
    <property type="entry name" value="Tetratricopeptide repeat domain"/>
    <property type="match status" value="2"/>
</dbReference>
<dbReference type="SMART" id="SM00028">
    <property type="entry name" value="TPR"/>
    <property type="match status" value="4"/>
</dbReference>
<protein>
    <recommendedName>
        <fullName evidence="4">Tetratricopeptide repeat protein</fullName>
    </recommendedName>
</protein>
<feature type="chain" id="PRO_5022768812" description="Tetratricopeptide repeat protein" evidence="1">
    <location>
        <begin position="23"/>
        <end position="332"/>
    </location>
</feature>
<dbReference type="AlphaFoldDB" id="A0A5B7TZT7"/>
<dbReference type="SUPFAM" id="SSF48452">
    <property type="entry name" value="TPR-like"/>
    <property type="match status" value="2"/>
</dbReference>
<reference evidence="2 3" key="1">
    <citation type="submission" date="2019-05" db="EMBL/GenBank/DDBJ databases">
        <title>Algicella ahnfeltiae gen. nov., sp. nov., a novel marine bacterium of the family Flavobacteriaceae isolated from a red alga.</title>
        <authorList>
            <person name="Nedashkovskaya O.I."/>
            <person name="Kukhlevskiy A.D."/>
            <person name="Kim S.-G."/>
            <person name="Zhukova N.V."/>
            <person name="Mikhailov V.V."/>
        </authorList>
    </citation>
    <scope>NUCLEOTIDE SEQUENCE [LARGE SCALE GENOMIC DNA]</scope>
    <source>
        <strain evidence="2 3">10Alg115</strain>
    </source>
</reference>
<dbReference type="EMBL" id="CP040749">
    <property type="protein sequence ID" value="QCX40841.1"/>
    <property type="molecule type" value="Genomic_DNA"/>
</dbReference>
<gene>
    <name evidence="2" type="ORF">FF125_21225</name>
</gene>
<dbReference type="Proteomes" id="UP000306229">
    <property type="component" value="Chromosome"/>
</dbReference>
<proteinExistence type="predicted"/>
<name>A0A5B7TZT7_9FLAO</name>
<evidence type="ECO:0000313" key="3">
    <source>
        <dbReference type="Proteomes" id="UP000306229"/>
    </source>
</evidence>
<sequence>MTKWIRHIMVLIMMSFSFIGFTQNDSLAQVFLETKNVEELKKEQSDLDFEKYFFEALQQKAIGNFDQAIIALEKCQDIRSDDKALNFEFGKNYFELAKYTEAEAFVKSALKKDVNNLFMQILLRDIYNRQNNFKAALEVQKKIAERNANSELDLVILYIKNNQIEDAKKILLDLEKKGTLDENLLPFKESILSGSVSTPINESNDKNIENQSLTELKATYQSEKSFRVLKQLLIKLNDKEKYLELEKESATGTELFPAQPFVYLMNAKALNYTKKYDQALLKLEEGLDYIVDDAVLEADFYDQMGLSYKGLKNNVEASKNYNKATAIRQKKS</sequence>
<dbReference type="OrthoDB" id="1465784at2"/>
<accession>A0A5B7TZT7</accession>
<keyword evidence="1" id="KW-0732">Signal</keyword>
<feature type="signal peptide" evidence="1">
    <location>
        <begin position="1"/>
        <end position="22"/>
    </location>
</feature>
<dbReference type="InterPro" id="IPR011990">
    <property type="entry name" value="TPR-like_helical_dom_sf"/>
</dbReference>
<organism evidence="2 3">
    <name type="scientific">Aureibaculum algae</name>
    <dbReference type="NCBI Taxonomy" id="2584122"/>
    <lineage>
        <taxon>Bacteria</taxon>
        <taxon>Pseudomonadati</taxon>
        <taxon>Bacteroidota</taxon>
        <taxon>Flavobacteriia</taxon>
        <taxon>Flavobacteriales</taxon>
        <taxon>Flavobacteriaceae</taxon>
        <taxon>Aureibaculum</taxon>
    </lineage>
</organism>
<keyword evidence="3" id="KW-1185">Reference proteome</keyword>